<dbReference type="Pfam" id="PF02894">
    <property type="entry name" value="GFO_IDH_MocA_C"/>
    <property type="match status" value="1"/>
</dbReference>
<reference evidence="5 6" key="1">
    <citation type="submission" date="2024-09" db="EMBL/GenBank/DDBJ databases">
        <authorList>
            <person name="Sun Q."/>
            <person name="Mori K."/>
        </authorList>
    </citation>
    <scope>NUCLEOTIDE SEQUENCE [LARGE SCALE GENOMIC DNA]</scope>
    <source>
        <strain evidence="5 6">CCM 7539</strain>
    </source>
</reference>
<evidence type="ECO:0000256" key="1">
    <source>
        <dbReference type="ARBA" id="ARBA00010928"/>
    </source>
</evidence>
<evidence type="ECO:0000313" key="6">
    <source>
        <dbReference type="Proteomes" id="UP001589767"/>
    </source>
</evidence>
<sequence length="347" mass="38815">MSQIIRVGIAGFGMSANVFHLPFLLHDSRFKVVKIFARSSNNVATKYPTIQTVRQFAELLTDDIDLVVITTPNLTHYTMAKQAILAGKHVIVEKPLSVTAAEAEELAALAEKQQVKLSVYQNRRWDNGILTVKQILASQLLGDIVDYELHHDRYTQAKNSKAWKETGERGVGLVYDLGVHLIDHAVHLFGLPDALFADIRYQHPNVLSEDNFQIYLYYPDKKVTLSSSKYVREQGPTIAIHGTLGSYLKYGVDNQEALLMAGVIPQGEWNKEEKEHWGILNTEVNGVHIRTALETVSGNYQAYYDNIYAALTADEPLQVTAHQAAKVLALIEKVYQSAETGQKIAIK</sequence>
<dbReference type="InterPro" id="IPR004104">
    <property type="entry name" value="Gfo/Idh/MocA-like_OxRdtase_C"/>
</dbReference>
<evidence type="ECO:0000259" key="3">
    <source>
        <dbReference type="Pfam" id="PF01408"/>
    </source>
</evidence>
<proteinExistence type="inferred from homology"/>
<dbReference type="InterPro" id="IPR051317">
    <property type="entry name" value="Gfo/Idh/MocA_oxidoreduct"/>
</dbReference>
<dbReference type="RefSeq" id="WP_382368496.1">
    <property type="nucleotide sequence ID" value="NZ_JBHLWB010000001.1"/>
</dbReference>
<accession>A0ABV6GYM8</accession>
<dbReference type="InterPro" id="IPR036291">
    <property type="entry name" value="NAD(P)-bd_dom_sf"/>
</dbReference>
<comment type="similarity">
    <text evidence="1">Belongs to the Gfo/Idh/MocA family.</text>
</comment>
<comment type="caution">
    <text evidence="5">The sequence shown here is derived from an EMBL/GenBank/DDBJ whole genome shotgun (WGS) entry which is preliminary data.</text>
</comment>
<dbReference type="InterPro" id="IPR000683">
    <property type="entry name" value="Gfo/Idh/MocA-like_OxRdtase_N"/>
</dbReference>
<feature type="domain" description="Gfo/Idh/MocA-like oxidoreductase C-terminal" evidence="4">
    <location>
        <begin position="134"/>
        <end position="345"/>
    </location>
</feature>
<keyword evidence="2" id="KW-0560">Oxidoreductase</keyword>
<evidence type="ECO:0000259" key="4">
    <source>
        <dbReference type="Pfam" id="PF02894"/>
    </source>
</evidence>
<dbReference type="Gene3D" id="3.40.50.720">
    <property type="entry name" value="NAD(P)-binding Rossmann-like Domain"/>
    <property type="match status" value="1"/>
</dbReference>
<dbReference type="SUPFAM" id="SSF51735">
    <property type="entry name" value="NAD(P)-binding Rossmann-fold domains"/>
    <property type="match status" value="1"/>
</dbReference>
<keyword evidence="6" id="KW-1185">Reference proteome</keyword>
<dbReference type="Pfam" id="PF01408">
    <property type="entry name" value="GFO_IDH_MocA"/>
    <property type="match status" value="1"/>
</dbReference>
<feature type="domain" description="Gfo/Idh/MocA-like oxidoreductase N-terminal" evidence="3">
    <location>
        <begin position="5"/>
        <end position="120"/>
    </location>
</feature>
<dbReference type="EMBL" id="JBHLWB010000001">
    <property type="protein sequence ID" value="MFC0308470.1"/>
    <property type="molecule type" value="Genomic_DNA"/>
</dbReference>
<dbReference type="PANTHER" id="PTHR43708">
    <property type="entry name" value="CONSERVED EXPRESSED OXIDOREDUCTASE (EUROFUNG)"/>
    <property type="match status" value="1"/>
</dbReference>
<dbReference type="PANTHER" id="PTHR43708:SF5">
    <property type="entry name" value="CONSERVED EXPRESSED OXIDOREDUCTASE (EUROFUNG)-RELATED"/>
    <property type="match status" value="1"/>
</dbReference>
<protein>
    <submittedName>
        <fullName evidence="5">Gfo/Idh/MocA family oxidoreductase</fullName>
    </submittedName>
</protein>
<name>A0ABV6GYM8_9PAST</name>
<organism evidence="5 6">
    <name type="scientific">Gallibacterium trehalosifermentans</name>
    <dbReference type="NCBI Taxonomy" id="516935"/>
    <lineage>
        <taxon>Bacteria</taxon>
        <taxon>Pseudomonadati</taxon>
        <taxon>Pseudomonadota</taxon>
        <taxon>Gammaproteobacteria</taxon>
        <taxon>Pasteurellales</taxon>
        <taxon>Pasteurellaceae</taxon>
        <taxon>Gallibacterium</taxon>
    </lineage>
</organism>
<dbReference type="Proteomes" id="UP001589767">
    <property type="component" value="Unassembled WGS sequence"/>
</dbReference>
<dbReference type="Gene3D" id="3.30.360.10">
    <property type="entry name" value="Dihydrodipicolinate Reductase, domain 2"/>
    <property type="match status" value="1"/>
</dbReference>
<gene>
    <name evidence="5" type="ORF">ACFFHK_01960</name>
</gene>
<evidence type="ECO:0000256" key="2">
    <source>
        <dbReference type="ARBA" id="ARBA00023002"/>
    </source>
</evidence>
<evidence type="ECO:0000313" key="5">
    <source>
        <dbReference type="EMBL" id="MFC0308470.1"/>
    </source>
</evidence>